<proteinExistence type="inferred from homology"/>
<dbReference type="OrthoDB" id="62120at2759"/>
<dbReference type="GO" id="GO:0009986">
    <property type="term" value="C:cell surface"/>
    <property type="evidence" value="ECO:0007669"/>
    <property type="project" value="TreeGrafter"/>
</dbReference>
<dbReference type="GO" id="GO:0004338">
    <property type="term" value="F:glucan exo-1,3-beta-glucosidase activity"/>
    <property type="evidence" value="ECO:0007669"/>
    <property type="project" value="UniProtKB-EC"/>
</dbReference>
<comment type="catalytic activity">
    <reaction evidence="8">
        <text>Successive hydrolysis of beta-D-glucose units from the non-reducing ends of (1-&gt;3)-beta-D-glucans, releasing alpha-glucose.</text>
        <dbReference type="EC" id="3.2.1.58"/>
    </reaction>
</comment>
<keyword evidence="6 10" id="KW-0326">Glycosidase</keyword>
<gene>
    <name evidence="14" type="ORF">CALCODRAFT_469043</name>
</gene>
<evidence type="ECO:0000256" key="10">
    <source>
        <dbReference type="RuleBase" id="RU361153"/>
    </source>
</evidence>
<dbReference type="AlphaFoldDB" id="A0A165GC89"/>
<dbReference type="PANTHER" id="PTHR31297">
    <property type="entry name" value="GLUCAN ENDO-1,6-BETA-GLUCOSIDASE B"/>
    <property type="match status" value="1"/>
</dbReference>
<comment type="similarity">
    <text evidence="2 10">Belongs to the glycosyl hydrolase 5 (cellulase A) family.</text>
</comment>
<dbReference type="Pfam" id="PF00150">
    <property type="entry name" value="Cellulase"/>
    <property type="match status" value="1"/>
</dbReference>
<feature type="compositionally biased region" description="Polar residues" evidence="11">
    <location>
        <begin position="43"/>
        <end position="59"/>
    </location>
</feature>
<evidence type="ECO:0000256" key="1">
    <source>
        <dbReference type="ARBA" id="ARBA00004613"/>
    </source>
</evidence>
<feature type="transmembrane region" description="Helical" evidence="12">
    <location>
        <begin position="132"/>
        <end position="157"/>
    </location>
</feature>
<dbReference type="InterPro" id="IPR001547">
    <property type="entry name" value="Glyco_hydro_5"/>
</dbReference>
<accession>A0A165GC89</accession>
<dbReference type="EC" id="3.2.1.58" evidence="9"/>
<keyword evidence="3" id="KW-0964">Secreted</keyword>
<dbReference type="GO" id="GO:0009251">
    <property type="term" value="P:glucan catabolic process"/>
    <property type="evidence" value="ECO:0007669"/>
    <property type="project" value="TreeGrafter"/>
</dbReference>
<evidence type="ECO:0000256" key="3">
    <source>
        <dbReference type="ARBA" id="ARBA00022525"/>
    </source>
</evidence>
<dbReference type="EMBL" id="KV423957">
    <property type="protein sequence ID" value="KZT57888.1"/>
    <property type="molecule type" value="Genomic_DNA"/>
</dbReference>
<dbReference type="GO" id="GO:0071555">
    <property type="term" value="P:cell wall organization"/>
    <property type="evidence" value="ECO:0007669"/>
    <property type="project" value="UniProtKB-KW"/>
</dbReference>
<organism evidence="14 15">
    <name type="scientific">Calocera cornea HHB12733</name>
    <dbReference type="NCBI Taxonomy" id="1353952"/>
    <lineage>
        <taxon>Eukaryota</taxon>
        <taxon>Fungi</taxon>
        <taxon>Dikarya</taxon>
        <taxon>Basidiomycota</taxon>
        <taxon>Agaricomycotina</taxon>
        <taxon>Dacrymycetes</taxon>
        <taxon>Dacrymycetales</taxon>
        <taxon>Dacrymycetaceae</taxon>
        <taxon>Calocera</taxon>
    </lineage>
</organism>
<evidence type="ECO:0000256" key="8">
    <source>
        <dbReference type="ARBA" id="ARBA00036824"/>
    </source>
</evidence>
<evidence type="ECO:0000256" key="9">
    <source>
        <dbReference type="ARBA" id="ARBA00038929"/>
    </source>
</evidence>
<name>A0A165GC89_9BASI</name>
<feature type="domain" description="Glycoside hydrolase family 5" evidence="13">
    <location>
        <begin position="265"/>
        <end position="526"/>
    </location>
</feature>
<sequence length="613" mass="66406">MSSSQRDLLSPSPYASTAHLPTTPPARQLYPFRARSAHIASSDAYSTYTSPPTPLSNLGPSKAMEAGASPPDSPPPSNYGHGGAWKAEGAFPYAGASPYASNRAFDSGSVRAFFDGTAPPKPRSRPWWKRPLPLAILFLAIAGVVALGVGLGVHYAATGKSATRAASGTGANTGGTGTNSTGASTNSSTPAVPTYNVSAIAPLPKWNWTDSSQKMIGISLGNYLVLERWMTEDWFVGASSPDAYDEWTFSNITGSRAAGLLQAHWDSWVTEDDIERVYQAGVNTLRVPTGYWAWIPTIEGEPYVQAGQLDRLEKVMSWAYKRNMYVLVDLHGLPGSQNGEQQSGHNTSDVRFYQPAYQTRSDATLQAALDWITASPYRSVVSGIEVCNEPRPNADDNFAVLRSYYERAYTACTNRSDPVPMIFHHGFPNTDHLAYWLDFVTGKDPNYLILEDHPYPGNFPLQTDTANILYQVCQDAASYEGYPVPVAITEWSLTTGVNDTSFESQFYAQQLTAWAWSAGSIFWSLRANSSELAILAAPPNQQRQYSFLDLLDDGVVALPSSANETSKDFIAGLAQGCGNAPGEMWSNWTFASVSAAPTYTRGSLTTFPTSTAA</sequence>
<keyword evidence="15" id="KW-1185">Reference proteome</keyword>
<evidence type="ECO:0000256" key="6">
    <source>
        <dbReference type="ARBA" id="ARBA00023295"/>
    </source>
</evidence>
<comment type="subcellular location">
    <subcellularLocation>
        <location evidence="1">Secreted</location>
    </subcellularLocation>
</comment>
<protein>
    <recommendedName>
        <fullName evidence="9">glucan 1,3-beta-glucosidase</fullName>
        <ecNumber evidence="9">3.2.1.58</ecNumber>
    </recommendedName>
</protein>
<keyword evidence="12" id="KW-1133">Transmembrane helix</keyword>
<dbReference type="InterPro" id="IPR050386">
    <property type="entry name" value="Glycosyl_hydrolase_5"/>
</dbReference>
<dbReference type="GO" id="GO:0005576">
    <property type="term" value="C:extracellular region"/>
    <property type="evidence" value="ECO:0007669"/>
    <property type="project" value="UniProtKB-SubCell"/>
</dbReference>
<keyword evidence="12" id="KW-0472">Membrane</keyword>
<evidence type="ECO:0000256" key="4">
    <source>
        <dbReference type="ARBA" id="ARBA00022729"/>
    </source>
</evidence>
<dbReference type="Gene3D" id="3.20.20.80">
    <property type="entry name" value="Glycosidases"/>
    <property type="match status" value="1"/>
</dbReference>
<dbReference type="InParanoid" id="A0A165GC89"/>
<dbReference type="STRING" id="1353952.A0A165GC89"/>
<dbReference type="Proteomes" id="UP000076842">
    <property type="component" value="Unassembled WGS sequence"/>
</dbReference>
<dbReference type="PANTHER" id="PTHR31297:SF1">
    <property type="entry name" value="GLUCAN 1,3-BETA-GLUCOSIDASE I_II-RELATED"/>
    <property type="match status" value="1"/>
</dbReference>
<dbReference type="InterPro" id="IPR017853">
    <property type="entry name" value="GH"/>
</dbReference>
<evidence type="ECO:0000313" key="14">
    <source>
        <dbReference type="EMBL" id="KZT57888.1"/>
    </source>
</evidence>
<keyword evidence="5 10" id="KW-0378">Hydrolase</keyword>
<evidence type="ECO:0000256" key="12">
    <source>
        <dbReference type="SAM" id="Phobius"/>
    </source>
</evidence>
<evidence type="ECO:0000256" key="11">
    <source>
        <dbReference type="SAM" id="MobiDB-lite"/>
    </source>
</evidence>
<feature type="region of interest" description="Disordered" evidence="11">
    <location>
        <begin position="1"/>
        <end position="81"/>
    </location>
</feature>
<evidence type="ECO:0000256" key="2">
    <source>
        <dbReference type="ARBA" id="ARBA00005641"/>
    </source>
</evidence>
<feature type="compositionally biased region" description="Low complexity" evidence="11">
    <location>
        <begin position="178"/>
        <end position="188"/>
    </location>
</feature>
<keyword evidence="12" id="KW-0812">Transmembrane</keyword>
<keyword evidence="7" id="KW-0961">Cell wall biogenesis/degradation</keyword>
<keyword evidence="4" id="KW-0732">Signal</keyword>
<evidence type="ECO:0000313" key="15">
    <source>
        <dbReference type="Proteomes" id="UP000076842"/>
    </source>
</evidence>
<evidence type="ECO:0000256" key="7">
    <source>
        <dbReference type="ARBA" id="ARBA00023316"/>
    </source>
</evidence>
<evidence type="ECO:0000256" key="5">
    <source>
        <dbReference type="ARBA" id="ARBA00022801"/>
    </source>
</evidence>
<dbReference type="SUPFAM" id="SSF51445">
    <property type="entry name" value="(Trans)glycosidases"/>
    <property type="match status" value="1"/>
</dbReference>
<evidence type="ECO:0000259" key="13">
    <source>
        <dbReference type="Pfam" id="PF00150"/>
    </source>
</evidence>
<reference evidence="14 15" key="1">
    <citation type="journal article" date="2016" name="Mol. Biol. Evol.">
        <title>Comparative Genomics of Early-Diverging Mushroom-Forming Fungi Provides Insights into the Origins of Lignocellulose Decay Capabilities.</title>
        <authorList>
            <person name="Nagy L.G."/>
            <person name="Riley R."/>
            <person name="Tritt A."/>
            <person name="Adam C."/>
            <person name="Daum C."/>
            <person name="Floudas D."/>
            <person name="Sun H."/>
            <person name="Yadav J.S."/>
            <person name="Pangilinan J."/>
            <person name="Larsson K.H."/>
            <person name="Matsuura K."/>
            <person name="Barry K."/>
            <person name="Labutti K."/>
            <person name="Kuo R."/>
            <person name="Ohm R.A."/>
            <person name="Bhattacharya S.S."/>
            <person name="Shirouzu T."/>
            <person name="Yoshinaga Y."/>
            <person name="Martin F.M."/>
            <person name="Grigoriev I.V."/>
            <person name="Hibbett D.S."/>
        </authorList>
    </citation>
    <scope>NUCLEOTIDE SEQUENCE [LARGE SCALE GENOMIC DNA]</scope>
    <source>
        <strain evidence="14 15">HHB12733</strain>
    </source>
</reference>
<feature type="region of interest" description="Disordered" evidence="11">
    <location>
        <begin position="164"/>
        <end position="188"/>
    </location>
</feature>